<evidence type="ECO:0000256" key="5">
    <source>
        <dbReference type="ARBA" id="ARBA00022989"/>
    </source>
</evidence>
<evidence type="ECO:0000256" key="7">
    <source>
        <dbReference type="RuleBase" id="RU363032"/>
    </source>
</evidence>
<dbReference type="Gene3D" id="1.10.3720.10">
    <property type="entry name" value="MetI-like"/>
    <property type="match status" value="1"/>
</dbReference>
<keyword evidence="3" id="KW-1003">Cell membrane</keyword>
<dbReference type="InterPro" id="IPR000515">
    <property type="entry name" value="MetI-like"/>
</dbReference>
<dbReference type="Proteomes" id="UP000599074">
    <property type="component" value="Unassembled WGS sequence"/>
</dbReference>
<dbReference type="CDD" id="cd06261">
    <property type="entry name" value="TM_PBP2"/>
    <property type="match status" value="1"/>
</dbReference>
<dbReference type="PANTHER" id="PTHR30151:SF38">
    <property type="entry name" value="ALIPHATIC SULFONATES TRANSPORT PERMEASE PROTEIN SSUC-RELATED"/>
    <property type="match status" value="1"/>
</dbReference>
<evidence type="ECO:0000259" key="8">
    <source>
        <dbReference type="PROSITE" id="PS50928"/>
    </source>
</evidence>
<feature type="transmembrane region" description="Helical" evidence="7">
    <location>
        <begin position="193"/>
        <end position="214"/>
    </location>
</feature>
<feature type="transmembrane region" description="Helical" evidence="7">
    <location>
        <begin position="130"/>
        <end position="147"/>
    </location>
</feature>
<dbReference type="PANTHER" id="PTHR30151">
    <property type="entry name" value="ALKANE SULFONATE ABC TRANSPORTER-RELATED, MEMBRANE SUBUNIT"/>
    <property type="match status" value="1"/>
</dbReference>
<evidence type="ECO:0000256" key="1">
    <source>
        <dbReference type="ARBA" id="ARBA00004651"/>
    </source>
</evidence>
<evidence type="ECO:0000313" key="10">
    <source>
        <dbReference type="Proteomes" id="UP000599074"/>
    </source>
</evidence>
<comment type="similarity">
    <text evidence="7">Belongs to the binding-protein-dependent transport system permease family.</text>
</comment>
<accession>A0A8J3TDV1</accession>
<dbReference type="GO" id="GO:0042918">
    <property type="term" value="P:alkanesulfonate transmembrane transport"/>
    <property type="evidence" value="ECO:0007669"/>
    <property type="project" value="UniProtKB-ARBA"/>
</dbReference>
<feature type="transmembrane region" description="Helical" evidence="7">
    <location>
        <begin position="153"/>
        <end position="172"/>
    </location>
</feature>
<dbReference type="Pfam" id="PF00528">
    <property type="entry name" value="BPD_transp_1"/>
    <property type="match status" value="1"/>
</dbReference>
<dbReference type="SUPFAM" id="SSF161098">
    <property type="entry name" value="MetI-like"/>
    <property type="match status" value="1"/>
</dbReference>
<dbReference type="InterPro" id="IPR035906">
    <property type="entry name" value="MetI-like_sf"/>
</dbReference>
<name>A0A8J3TDV1_9ACTN</name>
<gene>
    <name evidence="9" type="primary">ssuC_3</name>
    <name evidence="9" type="ORF">Pme01_29490</name>
</gene>
<dbReference type="AlphaFoldDB" id="A0A8J3TDV1"/>
<dbReference type="RefSeq" id="WP_168115953.1">
    <property type="nucleotide sequence ID" value="NZ_BOON01000028.1"/>
</dbReference>
<keyword evidence="6 7" id="KW-0472">Membrane</keyword>
<sequence>MTDVLAPPQAALQAALQAPVTVAPRRRRLGLGRPIPYGRVLGPLLILGVWLAASAAGLLDPRVLPAPWTVADTVSRLVEAGTLQDSLAVSLGRAALGFTFGALAGVSLALAAGLSRLGEALVDGWLQVQRAVPTLGLIPLMILWLGIGEAFKVVIIALVVAVTLYVQTYAGLTSIDSRYVELAETVGLSRSRFIRAVVLPGALPGLFVGLRLAVTSSWISLVVLEQINATSGIGYLMFQAQNYAQTDVIVVGLIVYGLFGFISDAALRFVERRVLSWRRTLSS</sequence>
<evidence type="ECO:0000256" key="6">
    <source>
        <dbReference type="ARBA" id="ARBA00023136"/>
    </source>
</evidence>
<evidence type="ECO:0000313" key="9">
    <source>
        <dbReference type="EMBL" id="GII23352.1"/>
    </source>
</evidence>
<dbReference type="FunFam" id="1.10.3720.10:FF:000003">
    <property type="entry name" value="Aliphatic sulfonate ABC transporter permease"/>
    <property type="match status" value="1"/>
</dbReference>
<feature type="domain" description="ABC transmembrane type-1" evidence="8">
    <location>
        <begin position="83"/>
        <end position="267"/>
    </location>
</feature>
<comment type="caution">
    <text evidence="9">The sequence shown here is derived from an EMBL/GenBank/DDBJ whole genome shotgun (WGS) entry which is preliminary data.</text>
</comment>
<reference evidence="9" key="1">
    <citation type="submission" date="2021-01" db="EMBL/GenBank/DDBJ databases">
        <title>Whole genome shotgun sequence of Planosporangium mesophilum NBRC 109066.</title>
        <authorList>
            <person name="Komaki H."/>
            <person name="Tamura T."/>
        </authorList>
    </citation>
    <scope>NUCLEOTIDE SEQUENCE</scope>
    <source>
        <strain evidence="9">NBRC 109066</strain>
    </source>
</reference>
<organism evidence="9 10">
    <name type="scientific">Planosporangium mesophilum</name>
    <dbReference type="NCBI Taxonomy" id="689768"/>
    <lineage>
        <taxon>Bacteria</taxon>
        <taxon>Bacillati</taxon>
        <taxon>Actinomycetota</taxon>
        <taxon>Actinomycetes</taxon>
        <taxon>Micromonosporales</taxon>
        <taxon>Micromonosporaceae</taxon>
        <taxon>Planosporangium</taxon>
    </lineage>
</organism>
<keyword evidence="2 7" id="KW-0813">Transport</keyword>
<dbReference type="EMBL" id="BOON01000028">
    <property type="protein sequence ID" value="GII23352.1"/>
    <property type="molecule type" value="Genomic_DNA"/>
</dbReference>
<proteinExistence type="inferred from homology"/>
<evidence type="ECO:0000256" key="3">
    <source>
        <dbReference type="ARBA" id="ARBA00022475"/>
    </source>
</evidence>
<keyword evidence="4 7" id="KW-0812">Transmembrane</keyword>
<comment type="subcellular location">
    <subcellularLocation>
        <location evidence="1 7">Cell membrane</location>
        <topology evidence="1 7">Multi-pass membrane protein</topology>
    </subcellularLocation>
</comment>
<feature type="transmembrane region" description="Helical" evidence="7">
    <location>
        <begin position="248"/>
        <end position="270"/>
    </location>
</feature>
<evidence type="ECO:0000256" key="2">
    <source>
        <dbReference type="ARBA" id="ARBA00022448"/>
    </source>
</evidence>
<feature type="transmembrane region" description="Helical" evidence="7">
    <location>
        <begin position="94"/>
        <end position="118"/>
    </location>
</feature>
<dbReference type="PROSITE" id="PS50928">
    <property type="entry name" value="ABC_TM1"/>
    <property type="match status" value="1"/>
</dbReference>
<feature type="transmembrane region" description="Helical" evidence="7">
    <location>
        <begin position="36"/>
        <end position="59"/>
    </location>
</feature>
<protein>
    <submittedName>
        <fullName evidence="9">ABC transporter permease</fullName>
    </submittedName>
</protein>
<keyword evidence="10" id="KW-1185">Reference proteome</keyword>
<dbReference type="GO" id="GO:0005886">
    <property type="term" value="C:plasma membrane"/>
    <property type="evidence" value="ECO:0007669"/>
    <property type="project" value="UniProtKB-SubCell"/>
</dbReference>
<keyword evidence="5 7" id="KW-1133">Transmembrane helix</keyword>
<evidence type="ECO:0000256" key="4">
    <source>
        <dbReference type="ARBA" id="ARBA00022692"/>
    </source>
</evidence>